<feature type="repeat" description="RCC1" evidence="3">
    <location>
        <begin position="81"/>
        <end position="132"/>
    </location>
</feature>
<evidence type="ECO:0008006" key="9">
    <source>
        <dbReference type="Google" id="ProtNLM"/>
    </source>
</evidence>
<feature type="compositionally biased region" description="Low complexity" evidence="4">
    <location>
        <begin position="337"/>
        <end position="356"/>
    </location>
</feature>
<dbReference type="Gene3D" id="2.130.10.30">
    <property type="entry name" value="Regulator of chromosome condensation 1/beta-lactamase-inhibitor protein II"/>
    <property type="match status" value="2"/>
</dbReference>
<evidence type="ECO:0000313" key="7">
    <source>
        <dbReference type="EMBL" id="KAL2087955.1"/>
    </source>
</evidence>
<feature type="compositionally biased region" description="Low complexity" evidence="4">
    <location>
        <begin position="468"/>
        <end position="477"/>
    </location>
</feature>
<dbReference type="Pfam" id="PF02493">
    <property type="entry name" value="MORN"/>
    <property type="match status" value="7"/>
</dbReference>
<dbReference type="InterPro" id="IPR057248">
    <property type="entry name" value="Alsin-like_PH"/>
</dbReference>
<feature type="repeat" description="RCC1" evidence="3">
    <location>
        <begin position="193"/>
        <end position="243"/>
    </location>
</feature>
<dbReference type="PROSITE" id="PS00626">
    <property type="entry name" value="RCC1_2"/>
    <property type="match status" value="3"/>
</dbReference>
<keyword evidence="1" id="KW-0344">Guanine-nucleotide releasing factor</keyword>
<dbReference type="PRINTS" id="PR00633">
    <property type="entry name" value="RCCNDNSATION"/>
</dbReference>
<feature type="compositionally biased region" description="Polar residues" evidence="4">
    <location>
        <begin position="440"/>
        <end position="454"/>
    </location>
</feature>
<dbReference type="SUPFAM" id="SSF82185">
    <property type="entry name" value="Histone H3 K4-specific methyltransferase SET7/9 N-terminal domain"/>
    <property type="match status" value="2"/>
</dbReference>
<organism evidence="7 8">
    <name type="scientific">Coilia grayii</name>
    <name type="common">Gray's grenadier anchovy</name>
    <dbReference type="NCBI Taxonomy" id="363190"/>
    <lineage>
        <taxon>Eukaryota</taxon>
        <taxon>Metazoa</taxon>
        <taxon>Chordata</taxon>
        <taxon>Craniata</taxon>
        <taxon>Vertebrata</taxon>
        <taxon>Euteleostomi</taxon>
        <taxon>Actinopterygii</taxon>
        <taxon>Neopterygii</taxon>
        <taxon>Teleostei</taxon>
        <taxon>Clupei</taxon>
        <taxon>Clupeiformes</taxon>
        <taxon>Clupeoidei</taxon>
        <taxon>Engraulidae</taxon>
        <taxon>Coilinae</taxon>
        <taxon>Coilia</taxon>
    </lineage>
</organism>
<dbReference type="Pfam" id="PF25383">
    <property type="entry name" value="PH_alsin"/>
    <property type="match status" value="1"/>
</dbReference>
<dbReference type="InterPro" id="IPR000219">
    <property type="entry name" value="DH_dom"/>
</dbReference>
<dbReference type="PROSITE" id="PS50010">
    <property type="entry name" value="DH_2"/>
    <property type="match status" value="1"/>
</dbReference>
<dbReference type="Pfam" id="PF00415">
    <property type="entry name" value="RCC1"/>
    <property type="match status" value="4"/>
</dbReference>
<feature type="repeat" description="RCC1" evidence="3">
    <location>
        <begin position="691"/>
        <end position="741"/>
    </location>
</feature>
<dbReference type="Gene3D" id="2.30.29.30">
    <property type="entry name" value="Pleckstrin-homology domain (PH domain)/Phosphotyrosine-binding domain (PTB)"/>
    <property type="match status" value="1"/>
</dbReference>
<comment type="caution">
    <text evidence="7">The sequence shown here is derived from an EMBL/GenBank/DDBJ whole genome shotgun (WGS) entry which is preliminary data.</text>
</comment>
<feature type="region of interest" description="Disordered" evidence="4">
    <location>
        <begin position="525"/>
        <end position="564"/>
    </location>
</feature>
<dbReference type="Proteomes" id="UP001591681">
    <property type="component" value="Unassembled WGS sequence"/>
</dbReference>
<dbReference type="SUPFAM" id="SSF109993">
    <property type="entry name" value="VPS9 domain"/>
    <property type="match status" value="1"/>
</dbReference>
<dbReference type="InterPro" id="IPR000408">
    <property type="entry name" value="Reg_chr_condens"/>
</dbReference>
<feature type="compositionally biased region" description="Polar residues" evidence="4">
    <location>
        <begin position="357"/>
        <end position="366"/>
    </location>
</feature>
<sequence length="1770" mass="192602">MSETLFSRFDHCLHTPLQYGQILRMEKQMSSGEEESSVERGLLHTWKGYSCSVTPEKVLLSRPVLQAALGNRHGVLLVEGGQVYSFGELSWKQTQMAFPAETSEPVLEVGLSGQKVVSVAAGGFHSGAVTEDGGVHMWGDNAHGQCGLSGLTAVPNPTPVGVIDHSDPTAPQTVKVLELACGEQHTLALSARHQVWAWGSGPQLGLPVSTLPTWRPQRVEHLAGRHVLQVSCGAFHSLALVRCPAPSQEPRRPPPDKCGQCNQLLYTMTDKEDHVIISDNHHCPLGAQAGELGGSDDRRGSEGSPGKGLSGQQQVKVKSSPSEPLLSTHRHSPPRPLSLSPHTTSRSSPAPATSPTQDPVASSGSDATETAPQEPQQPEATEESRAEPSSAEPNPSSLSQAYGSRPDGGALQGTGAKSSPYPDEQAVKDYLKKLSDHSLSDQAAKSPQLAQRSQADAIADVFTPDEPPSSSSSVVMATGAGGGPVGAALNSLVASCASVVGERVASTCEALSLRKVMSYYYPSPTSSSCSSSSSPPGVSAQGVGGPALDAGGAEESLQGKKSCSLGDVRQEEAEGLSRRLSLPGLLSQGRYAVQLLATSYGGMLSPRLLRRYSRSRVKAAPLSPTLVAEGDSLLPSLQTEVWSWGRGQEGQLGHGDLQCGLQPMCIKSLSSKQVLRIAAGAHHSLALTAQSQIFSWGSNSSGQLGHMETPSTIPRLAKLSEGIRVWDVGAGQQHTLLLADGDCFQPILYYSGQQVKEGLGQAPQEGSGGYTQQPVLLPFCMNIGYVSSVFAGGQLCGALADKNVMGFIASLHELAAAERKCYCKLTSVKTEVLQPLLKADNLTSSLGQTSTGLLQTLIGRFNGLCQLTGQNSASLTALVRRLRDIRGMLLLDHTQLFMDTYTEYSSALGNFLVMGGFQALTKPCQDVFGKGCEVVQRLVESADDSVPLPDLLLSLLHLPIKHLQEYTRLLLKLATCYEVDSADYSTLQDGCSKFESLVLHLKRKRKEADYTLHFWKSFPGKMTDSLRKPSRRLVCESSNKALTLQNAGRFSVNWFILFNDALVHAQFSTHHVFPLTSLWVDPISEETTGLNGLKVITPEECFTLLTSSPMEKAKWLRSINQAVEQALSGVGSETASLASGAGPRPDPPISRTASYTFYKEGRLKEATYEGRWLAGKPHGRGVVKWPDGRVYTGTFKNGLEDGFGEYILPSKNVNKSDHYQGNWKEGKMHGFGTYRYATGEVYEGCFQDNMRHGHGMLRSGKLNSSSPSVFIGQWQSDRKCGYGVFDDITRGEKYMGTWQDDQRQGNGVIVTQFGLYYEGAFSSNKMMGTGVLLSEDDTSFEGEFSEDWTLCGKGTLSMPNGDYIEGSFSGVWGSGLKISGSYYKPNLFDSDKDKSRTPKLGRLAVRAEDKWLAVFEECWKRLGSDAVGQGETSIAWDNIAVALTANRQIHRGSPELLTRSQHKALESLEIIPQHVGPVTMETYDSIRLYLIKACDTPLHPLGRLLESLVAVYRMTYVGVGANRRLLPQAVNEIKSYLKRIFHIVRFLFPDLPEEGGLVPETADIQQERSSSSSEAQLEAPRRVVSSSALLLPVLLPRLYPPLFTLYALDKEKEEDVYWECVSRLNKQPDLALLTFLGVHQKFWPVSITVHGETQQVVSSTKDACFASAVETLQQISTTFTPSDKLQVIQLTFEEITQEVLTLLKEDFLWSMDDLFPVFLYVSLRARIRNLGSEVSLIEDLMDPCVQHGEHGIMFTTLKACYYQIQQERIT</sequence>
<feature type="compositionally biased region" description="Basic and acidic residues" evidence="4">
    <location>
        <begin position="425"/>
        <end position="439"/>
    </location>
</feature>
<dbReference type="InterPro" id="IPR011993">
    <property type="entry name" value="PH-like_dom_sf"/>
</dbReference>
<dbReference type="PANTHER" id="PTHR46089">
    <property type="entry name" value="ALSIN HOMOLOG"/>
    <property type="match status" value="1"/>
</dbReference>
<feature type="domain" description="DH" evidence="5">
    <location>
        <begin position="811"/>
        <end position="1004"/>
    </location>
</feature>
<evidence type="ECO:0000259" key="5">
    <source>
        <dbReference type="PROSITE" id="PS50010"/>
    </source>
</evidence>
<dbReference type="PROSITE" id="PS50012">
    <property type="entry name" value="RCC1_3"/>
    <property type="match status" value="5"/>
</dbReference>
<dbReference type="InterPro" id="IPR051984">
    <property type="entry name" value="Alsin"/>
</dbReference>
<feature type="repeat" description="RCC1" evidence="3">
    <location>
        <begin position="133"/>
        <end position="192"/>
    </location>
</feature>
<dbReference type="Pfam" id="PF25582">
    <property type="entry name" value="DH_Alsin"/>
    <property type="match status" value="1"/>
</dbReference>
<feature type="compositionally biased region" description="Polar residues" evidence="4">
    <location>
        <begin position="310"/>
        <end position="322"/>
    </location>
</feature>
<dbReference type="InterPro" id="IPR003409">
    <property type="entry name" value="MORN"/>
</dbReference>
<feature type="repeat" description="RCC1" evidence="3">
    <location>
        <begin position="639"/>
        <end position="690"/>
    </location>
</feature>
<dbReference type="Gene3D" id="2.20.110.10">
    <property type="entry name" value="Histone H3 K4-specific methyltransferase SET7/9 N-terminal domain"/>
    <property type="match status" value="2"/>
</dbReference>
<reference evidence="7 8" key="1">
    <citation type="submission" date="2024-09" db="EMBL/GenBank/DDBJ databases">
        <title>A chromosome-level genome assembly of Gray's grenadier anchovy, Coilia grayii.</title>
        <authorList>
            <person name="Fu Z."/>
        </authorList>
    </citation>
    <scope>NUCLEOTIDE SEQUENCE [LARGE SCALE GENOMIC DNA]</scope>
    <source>
        <strain evidence="7">G4</strain>
        <tissue evidence="7">Muscle</tissue>
    </source>
</reference>
<evidence type="ECO:0000256" key="3">
    <source>
        <dbReference type="PROSITE-ProRule" id="PRU00235"/>
    </source>
</evidence>
<dbReference type="Pfam" id="PF26202">
    <property type="entry name" value="HA_Alsin"/>
    <property type="match status" value="1"/>
</dbReference>
<dbReference type="PROSITE" id="PS51205">
    <property type="entry name" value="VPS9"/>
    <property type="match status" value="1"/>
</dbReference>
<dbReference type="InterPro" id="IPR037191">
    <property type="entry name" value="VPS9_dom_sf"/>
</dbReference>
<feature type="region of interest" description="Disordered" evidence="4">
    <location>
        <begin position="287"/>
        <end position="477"/>
    </location>
</feature>
<protein>
    <recommendedName>
        <fullName evidence="9">Alsin</fullName>
    </recommendedName>
</protein>
<gene>
    <name evidence="7" type="ORF">ACEWY4_016783</name>
</gene>
<dbReference type="GO" id="GO:0005737">
    <property type="term" value="C:cytoplasm"/>
    <property type="evidence" value="ECO:0007669"/>
    <property type="project" value="UniProtKB-ARBA"/>
</dbReference>
<dbReference type="SUPFAM" id="SSF50985">
    <property type="entry name" value="RCC1/BLIP-II"/>
    <property type="match status" value="2"/>
</dbReference>
<dbReference type="CDD" id="cd13269">
    <property type="entry name" value="PH_alsin"/>
    <property type="match status" value="1"/>
</dbReference>
<accession>A0ABD1JMT4</accession>
<dbReference type="SMART" id="SM00698">
    <property type="entry name" value="MORN"/>
    <property type="match status" value="7"/>
</dbReference>
<dbReference type="PANTHER" id="PTHR46089:SF3">
    <property type="entry name" value="ALSIN"/>
    <property type="match status" value="1"/>
</dbReference>
<evidence type="ECO:0000256" key="1">
    <source>
        <dbReference type="ARBA" id="ARBA00022658"/>
    </source>
</evidence>
<keyword evidence="8" id="KW-1185">Reference proteome</keyword>
<dbReference type="InterPro" id="IPR009091">
    <property type="entry name" value="RCC1/BLIP-II"/>
</dbReference>
<dbReference type="EMBL" id="JBHFQA010000014">
    <property type="protein sequence ID" value="KAL2087955.1"/>
    <property type="molecule type" value="Genomic_DNA"/>
</dbReference>
<feature type="compositionally biased region" description="Low complexity" evidence="4">
    <location>
        <begin position="367"/>
        <end position="379"/>
    </location>
</feature>
<dbReference type="SUPFAM" id="SSF50729">
    <property type="entry name" value="PH domain-like"/>
    <property type="match status" value="1"/>
</dbReference>
<feature type="domain" description="VPS9" evidence="6">
    <location>
        <begin position="1626"/>
        <end position="1770"/>
    </location>
</feature>
<dbReference type="InterPro" id="IPR035899">
    <property type="entry name" value="DBL_dom_sf"/>
</dbReference>
<keyword evidence="2" id="KW-0677">Repeat</keyword>
<name>A0ABD1JMT4_9TELE</name>
<dbReference type="Gene3D" id="1.20.900.10">
    <property type="entry name" value="Dbl homology (DH) domain"/>
    <property type="match status" value="1"/>
</dbReference>
<dbReference type="InterPro" id="IPR003123">
    <property type="entry name" value="VPS9"/>
</dbReference>
<dbReference type="SUPFAM" id="SSF48065">
    <property type="entry name" value="DBL homology domain (DH-domain)"/>
    <property type="match status" value="1"/>
</dbReference>
<dbReference type="GO" id="GO:0005085">
    <property type="term" value="F:guanyl-nucleotide exchange factor activity"/>
    <property type="evidence" value="ECO:0007669"/>
    <property type="project" value="UniProtKB-KW"/>
</dbReference>
<proteinExistence type="predicted"/>
<dbReference type="InterPro" id="IPR059093">
    <property type="entry name" value="HA_Alsin"/>
</dbReference>
<evidence type="ECO:0000313" key="8">
    <source>
        <dbReference type="Proteomes" id="UP001591681"/>
    </source>
</evidence>
<evidence type="ECO:0000256" key="4">
    <source>
        <dbReference type="SAM" id="MobiDB-lite"/>
    </source>
</evidence>
<dbReference type="Gene3D" id="1.20.1050.80">
    <property type="entry name" value="VPS9 domain"/>
    <property type="match status" value="1"/>
</dbReference>
<feature type="compositionally biased region" description="Low complexity" evidence="4">
    <location>
        <begin position="387"/>
        <end position="397"/>
    </location>
</feature>
<feature type="compositionally biased region" description="Low complexity" evidence="4">
    <location>
        <begin position="525"/>
        <end position="536"/>
    </location>
</feature>
<evidence type="ECO:0000256" key="2">
    <source>
        <dbReference type="ARBA" id="ARBA00022737"/>
    </source>
</evidence>
<dbReference type="Pfam" id="PF02204">
    <property type="entry name" value="VPS9"/>
    <property type="match status" value="1"/>
</dbReference>
<evidence type="ECO:0000259" key="6">
    <source>
        <dbReference type="PROSITE" id="PS51205"/>
    </source>
</evidence>